<evidence type="ECO:0000313" key="7">
    <source>
        <dbReference type="Proteomes" id="UP000294832"/>
    </source>
</evidence>
<dbReference type="PROSITE" id="PS50110">
    <property type="entry name" value="RESPONSE_REGULATORY"/>
    <property type="match status" value="1"/>
</dbReference>
<dbReference type="Gene3D" id="3.40.50.2300">
    <property type="match status" value="1"/>
</dbReference>
<dbReference type="GO" id="GO:0006355">
    <property type="term" value="P:regulation of DNA-templated transcription"/>
    <property type="evidence" value="ECO:0007669"/>
    <property type="project" value="InterPro"/>
</dbReference>
<dbReference type="EMBL" id="SLWF01000001">
    <property type="protein sequence ID" value="TCN90683.1"/>
    <property type="molecule type" value="Genomic_DNA"/>
</dbReference>
<evidence type="ECO:0000256" key="1">
    <source>
        <dbReference type="ARBA" id="ARBA00023125"/>
    </source>
</evidence>
<evidence type="ECO:0000256" key="3">
    <source>
        <dbReference type="PROSITE-ProRule" id="PRU01091"/>
    </source>
</evidence>
<dbReference type="InterPro" id="IPR016032">
    <property type="entry name" value="Sig_transdc_resp-reg_C-effctor"/>
</dbReference>
<dbReference type="Gene3D" id="6.10.250.690">
    <property type="match status" value="1"/>
</dbReference>
<dbReference type="AlphaFoldDB" id="A0A4R2FMQ1"/>
<evidence type="ECO:0000259" key="4">
    <source>
        <dbReference type="PROSITE" id="PS50110"/>
    </source>
</evidence>
<feature type="domain" description="OmpR/PhoB-type" evidence="5">
    <location>
        <begin position="128"/>
        <end position="228"/>
    </location>
</feature>
<feature type="DNA-binding region" description="OmpR/PhoB-type" evidence="3">
    <location>
        <begin position="128"/>
        <end position="228"/>
    </location>
</feature>
<dbReference type="RefSeq" id="WP_133037417.1">
    <property type="nucleotide sequence ID" value="NZ_SLWF01000001.1"/>
</dbReference>
<evidence type="ECO:0000259" key="5">
    <source>
        <dbReference type="PROSITE" id="PS51755"/>
    </source>
</evidence>
<dbReference type="Proteomes" id="UP000294832">
    <property type="component" value="Unassembled WGS sequence"/>
</dbReference>
<evidence type="ECO:0000256" key="2">
    <source>
        <dbReference type="PROSITE-ProRule" id="PRU00169"/>
    </source>
</evidence>
<proteinExistence type="predicted"/>
<reference evidence="6 7" key="1">
    <citation type="submission" date="2019-03" db="EMBL/GenBank/DDBJ databases">
        <title>Freshwater and sediment microbial communities from various areas in North America, analyzing microbe dynamics in response to fracking.</title>
        <authorList>
            <person name="Lamendella R."/>
        </authorList>
    </citation>
    <scope>NUCLEOTIDE SEQUENCE [LARGE SCALE GENOMIC DNA]</scope>
    <source>
        <strain evidence="6 7">74A</strain>
    </source>
</reference>
<feature type="modified residue" description="4-aspartylphosphate" evidence="2">
    <location>
        <position position="55"/>
    </location>
</feature>
<dbReference type="Pfam" id="PF00486">
    <property type="entry name" value="Trans_reg_C"/>
    <property type="match status" value="1"/>
</dbReference>
<dbReference type="PANTHER" id="PTHR48111">
    <property type="entry name" value="REGULATOR OF RPOS"/>
    <property type="match status" value="1"/>
</dbReference>
<dbReference type="CDD" id="cd00383">
    <property type="entry name" value="trans_reg_C"/>
    <property type="match status" value="1"/>
</dbReference>
<dbReference type="InterPro" id="IPR011006">
    <property type="entry name" value="CheY-like_superfamily"/>
</dbReference>
<dbReference type="OrthoDB" id="9802426at2"/>
<dbReference type="PANTHER" id="PTHR48111:SF59">
    <property type="entry name" value="TRANSCRIPTIONAL REGULATORY PROTEIN BAER"/>
    <property type="match status" value="1"/>
</dbReference>
<organism evidence="6 7">
    <name type="scientific">Shewanella fodinae</name>
    <dbReference type="NCBI Taxonomy" id="552357"/>
    <lineage>
        <taxon>Bacteria</taxon>
        <taxon>Pseudomonadati</taxon>
        <taxon>Pseudomonadota</taxon>
        <taxon>Gammaproteobacteria</taxon>
        <taxon>Alteromonadales</taxon>
        <taxon>Shewanellaceae</taxon>
        <taxon>Shewanella</taxon>
    </lineage>
</organism>
<keyword evidence="7" id="KW-1185">Reference proteome</keyword>
<dbReference type="GO" id="GO:0005829">
    <property type="term" value="C:cytosol"/>
    <property type="evidence" value="ECO:0007669"/>
    <property type="project" value="TreeGrafter"/>
</dbReference>
<dbReference type="SMART" id="SM00448">
    <property type="entry name" value="REC"/>
    <property type="match status" value="1"/>
</dbReference>
<keyword evidence="2" id="KW-0597">Phosphoprotein</keyword>
<dbReference type="Pfam" id="PF00072">
    <property type="entry name" value="Response_reg"/>
    <property type="match status" value="1"/>
</dbReference>
<protein>
    <submittedName>
        <fullName evidence="6">Two-component system response regulator BaeR</fullName>
    </submittedName>
</protein>
<dbReference type="GO" id="GO:0000976">
    <property type="term" value="F:transcription cis-regulatory region binding"/>
    <property type="evidence" value="ECO:0007669"/>
    <property type="project" value="TreeGrafter"/>
</dbReference>
<comment type="caution">
    <text evidence="6">The sequence shown here is derived from an EMBL/GenBank/DDBJ whole genome shotgun (WGS) entry which is preliminary data.</text>
</comment>
<accession>A0A4R2FMQ1</accession>
<dbReference type="Gene3D" id="1.10.10.10">
    <property type="entry name" value="Winged helix-like DNA-binding domain superfamily/Winged helix DNA-binding domain"/>
    <property type="match status" value="1"/>
</dbReference>
<gene>
    <name evidence="6" type="ORF">EDC91_101153</name>
</gene>
<name>A0A4R2FMQ1_9GAMM</name>
<dbReference type="InterPro" id="IPR001867">
    <property type="entry name" value="OmpR/PhoB-type_DNA-bd"/>
</dbReference>
<dbReference type="SUPFAM" id="SSF46894">
    <property type="entry name" value="C-terminal effector domain of the bipartite response regulators"/>
    <property type="match status" value="1"/>
</dbReference>
<dbReference type="PROSITE" id="PS51755">
    <property type="entry name" value="OMPR_PHOB"/>
    <property type="match status" value="1"/>
</dbReference>
<dbReference type="InterPro" id="IPR036388">
    <property type="entry name" value="WH-like_DNA-bd_sf"/>
</dbReference>
<dbReference type="SMART" id="SM00862">
    <property type="entry name" value="Trans_reg_C"/>
    <property type="match status" value="1"/>
</dbReference>
<sequence>MAANYHILLIEDEYQIAALLRDYFLHSGMRFTHVADGKDAMAVFTRDAFDLVVLDIALPHISGIEICREIRRMSTVPVIILSALSAETERLLGQQLEADDYLGKPFSPREVVAKAQALLRRSNRKLLSTKADVTPACLTLDATRYEVCLQHHTVTLTRIEFSLFHLLTTHPGRIYSRGQLMTTMYGDQRIVSERTIDSHIKKLRNKLKLLSTDEMIESSYGVGYRYVGMKVSVYTG</sequence>
<evidence type="ECO:0000313" key="6">
    <source>
        <dbReference type="EMBL" id="TCN90683.1"/>
    </source>
</evidence>
<keyword evidence="1 3" id="KW-0238">DNA-binding</keyword>
<feature type="domain" description="Response regulatory" evidence="4">
    <location>
        <begin position="6"/>
        <end position="119"/>
    </location>
</feature>
<dbReference type="GO" id="GO:0000156">
    <property type="term" value="F:phosphorelay response regulator activity"/>
    <property type="evidence" value="ECO:0007669"/>
    <property type="project" value="TreeGrafter"/>
</dbReference>
<dbReference type="GO" id="GO:0032993">
    <property type="term" value="C:protein-DNA complex"/>
    <property type="evidence" value="ECO:0007669"/>
    <property type="project" value="TreeGrafter"/>
</dbReference>
<dbReference type="SUPFAM" id="SSF52172">
    <property type="entry name" value="CheY-like"/>
    <property type="match status" value="1"/>
</dbReference>
<dbReference type="InterPro" id="IPR039420">
    <property type="entry name" value="WalR-like"/>
</dbReference>
<dbReference type="InterPro" id="IPR001789">
    <property type="entry name" value="Sig_transdc_resp-reg_receiver"/>
</dbReference>